<evidence type="ECO:0000313" key="2">
    <source>
        <dbReference type="Proteomes" id="UP000652307"/>
    </source>
</evidence>
<proteinExistence type="predicted"/>
<accession>A0A843AJC5</accession>
<dbReference type="InterPro" id="IPR027476">
    <property type="entry name" value="DppA_N"/>
</dbReference>
<dbReference type="InterPro" id="IPR007035">
    <property type="entry name" value="Peptidase_M55"/>
</dbReference>
<organism evidence="1 2">
    <name type="scientific">Fervidicoccus fontis</name>
    <dbReference type="NCBI Taxonomy" id="683846"/>
    <lineage>
        <taxon>Archaea</taxon>
        <taxon>Thermoproteota</taxon>
        <taxon>Thermoprotei</taxon>
        <taxon>Fervidicoccales</taxon>
        <taxon>Fervidicoccaceae</taxon>
        <taxon>Fervidicoccus</taxon>
    </lineage>
</organism>
<evidence type="ECO:0000313" key="1">
    <source>
        <dbReference type="EMBL" id="MBE9391550.1"/>
    </source>
</evidence>
<dbReference type="RefSeq" id="WP_193803921.1">
    <property type="nucleotide sequence ID" value="NZ_JADEZV010000003.1"/>
</dbReference>
<name>A0A843AJC5_9CREN</name>
<dbReference type="Gene3D" id="3.30.1360.130">
    <property type="entry name" value="Dipeptide transport protein"/>
    <property type="match status" value="1"/>
</dbReference>
<dbReference type="Pfam" id="PF04951">
    <property type="entry name" value="Peptidase_M55"/>
    <property type="match status" value="1"/>
</dbReference>
<comment type="caution">
    <text evidence="1">The sequence shown here is derived from an EMBL/GenBank/DDBJ whole genome shotgun (WGS) entry which is preliminary data.</text>
</comment>
<sequence length="280" mass="30892">MKKAFLSVDLEGLPFIVNRGQLSTGNPLWEEGRRIASELTYAAVKAIHDEGFDEVIVADSHADMINIYYERLPKYAYLVRGYPRPRSMITGAEGCSAAFFLGYHAGVGTKDATYDHSFSSATIKELRLNSEKASEFIFNTLALGEIGIPVIFVAGDEALREDVEKFAPWAVFVPLKKSYGRYSSISPSIEKLNEDLAQGVKEAVRRMSNGEANVASIDKPVNVKIDFLYSGYAEVAEYLPFVKRVSATAIEYISNSVLEAYNIMELLTIVASAVKVMTGQ</sequence>
<gene>
    <name evidence="1" type="ORF">IOK49_05645</name>
</gene>
<dbReference type="EMBL" id="JADEZV010000003">
    <property type="protein sequence ID" value="MBE9391550.1"/>
    <property type="molecule type" value="Genomic_DNA"/>
</dbReference>
<dbReference type="PIRSF" id="PIRSF015853">
    <property type="entry name" value="Pep_DppA"/>
    <property type="match status" value="1"/>
</dbReference>
<dbReference type="Proteomes" id="UP000652307">
    <property type="component" value="Unassembled WGS sequence"/>
</dbReference>
<reference evidence="1" key="1">
    <citation type="submission" date="2020-10" db="EMBL/GenBank/DDBJ databases">
        <title>Fervidococcus fontis strain 3639Fd - the first crenarchaeon capable of growth on lipids.</title>
        <authorList>
            <person name="Kochetkova T.V."/>
            <person name="Elcheninov A.G."/>
            <person name="Toschakov S.V."/>
            <person name="Kublanov I.V."/>
        </authorList>
    </citation>
    <scope>NUCLEOTIDE SEQUENCE</scope>
    <source>
        <strain evidence="1">3639Fd</strain>
    </source>
</reference>
<dbReference type="AlphaFoldDB" id="A0A843AJC5"/>
<dbReference type="InterPro" id="IPR036177">
    <property type="entry name" value="Peptidase_M55_sf"/>
</dbReference>
<dbReference type="SUPFAM" id="SSF63992">
    <property type="entry name" value="Dipeptide transport protein"/>
    <property type="match status" value="1"/>
</dbReference>
<dbReference type="Gene3D" id="3.40.50.10780">
    <property type="entry name" value="Dipeptide transport protein"/>
    <property type="match status" value="1"/>
</dbReference>
<protein>
    <submittedName>
        <fullName evidence="1">M55 family metallopeptidase</fullName>
    </submittedName>
</protein>